<dbReference type="Gene3D" id="1.10.287.470">
    <property type="entry name" value="Helix hairpin bin"/>
    <property type="match status" value="1"/>
</dbReference>
<dbReference type="Gene3D" id="2.40.30.170">
    <property type="match status" value="1"/>
</dbReference>
<dbReference type="PANTHER" id="PTHR30469:SF11">
    <property type="entry name" value="BLL4320 PROTEIN"/>
    <property type="match status" value="1"/>
</dbReference>
<dbReference type="EMBL" id="RBJC01000004">
    <property type="protein sequence ID" value="RKR76720.1"/>
    <property type="molecule type" value="Genomic_DNA"/>
</dbReference>
<reference evidence="6 7" key="1">
    <citation type="submission" date="2018-10" db="EMBL/GenBank/DDBJ databases">
        <title>Genomic Encyclopedia of Type Strains, Phase IV (KMG-IV): sequencing the most valuable type-strain genomes for metagenomic binning, comparative biology and taxonomic classification.</title>
        <authorList>
            <person name="Goeker M."/>
        </authorList>
    </citation>
    <scope>NUCLEOTIDE SEQUENCE [LARGE SCALE GENOMIC DNA]</scope>
    <source>
        <strain evidence="6 7">DSM 23800</strain>
    </source>
</reference>
<feature type="domain" description="CusB-like beta-barrel" evidence="5">
    <location>
        <begin position="213"/>
        <end position="282"/>
    </location>
</feature>
<organism evidence="6 7">
    <name type="scientific">Otariodibacter oris</name>
    <dbReference type="NCBI Taxonomy" id="1032623"/>
    <lineage>
        <taxon>Bacteria</taxon>
        <taxon>Pseudomonadati</taxon>
        <taxon>Pseudomonadota</taxon>
        <taxon>Gammaproteobacteria</taxon>
        <taxon>Pasteurellales</taxon>
        <taxon>Pasteurellaceae</taxon>
        <taxon>Otariodibacter</taxon>
    </lineage>
</organism>
<dbReference type="GO" id="GO:1990281">
    <property type="term" value="C:efflux pump complex"/>
    <property type="evidence" value="ECO:0007669"/>
    <property type="project" value="TreeGrafter"/>
</dbReference>
<dbReference type="Pfam" id="PF25954">
    <property type="entry name" value="Beta-barrel_RND_2"/>
    <property type="match status" value="1"/>
</dbReference>
<dbReference type="RefSeq" id="WP_121120780.1">
    <property type="nucleotide sequence ID" value="NZ_CP016604.1"/>
</dbReference>
<evidence type="ECO:0000256" key="2">
    <source>
        <dbReference type="SAM" id="Phobius"/>
    </source>
</evidence>
<dbReference type="NCBIfam" id="TIGR01730">
    <property type="entry name" value="RND_mfp"/>
    <property type="match status" value="1"/>
</dbReference>
<accession>A0A420XHZ8</accession>
<dbReference type="AlphaFoldDB" id="A0A420XHZ8"/>
<dbReference type="InterPro" id="IPR058625">
    <property type="entry name" value="MdtA-like_BSH"/>
</dbReference>
<keyword evidence="7" id="KW-1185">Reference proteome</keyword>
<dbReference type="Pfam" id="PF25876">
    <property type="entry name" value="HH_MFP_RND"/>
    <property type="match status" value="1"/>
</dbReference>
<keyword evidence="2" id="KW-0812">Transmembrane</keyword>
<sequence length="395" mass="43240">MTLGNEKPSVWKRLGFGGILLFVILVFVGVIGFNMFIAQQKRAFAENMPEPVNLVTADTVVATDWTPTIDAVGYIRPKQGTMLSSQINGTVSQILVKAGDQVKKGQLLVELDSSVEKATLKVSEAQLPAAKANYERFRSLIASRSASKSEFDAAQANYNQLLASIESLKATIQRRQIYAPFDGVAGIVKINEGQFIPAGTEIVRVEDRSEMKVNFSLPQTDLARIGVGQAISVLVDAFPNQPFSAKIIAIDPAVDNTTGLVEIEALVKDAEKLYSGMFARVEVLLPIEKNQVVIPQIAVTYTMYGETVYVLDPLSDEEKAQYEEQNKDVSKMFRARQLEVKTVDRQGLYAQISSGVKIGDTIVTGGFQKLRNNSLVEVSDKKGAGTTQPERTSRL</sequence>
<feature type="transmembrane region" description="Helical" evidence="2">
    <location>
        <begin position="14"/>
        <end position="38"/>
    </location>
</feature>
<dbReference type="InterPro" id="IPR058624">
    <property type="entry name" value="MdtA-like_HH"/>
</dbReference>
<feature type="domain" description="Multidrug resistance protein MdtA-like alpha-helical hairpin" evidence="3">
    <location>
        <begin position="116"/>
        <end position="176"/>
    </location>
</feature>
<keyword evidence="2" id="KW-1133">Transmembrane helix</keyword>
<dbReference type="Pfam" id="PF25917">
    <property type="entry name" value="BSH_RND"/>
    <property type="match status" value="1"/>
</dbReference>
<dbReference type="FunFam" id="1.10.287.470:FF:000026">
    <property type="entry name" value="Efflux RND transporter periplasmic adaptor subunit"/>
    <property type="match status" value="1"/>
</dbReference>
<evidence type="ECO:0000313" key="6">
    <source>
        <dbReference type="EMBL" id="RKR76720.1"/>
    </source>
</evidence>
<comment type="caution">
    <text evidence="6">The sequence shown here is derived from an EMBL/GenBank/DDBJ whole genome shotgun (WGS) entry which is preliminary data.</text>
</comment>
<dbReference type="FunFam" id="2.40.30.170:FF:000010">
    <property type="entry name" value="Efflux RND transporter periplasmic adaptor subunit"/>
    <property type="match status" value="1"/>
</dbReference>
<evidence type="ECO:0000313" key="7">
    <source>
        <dbReference type="Proteomes" id="UP000280099"/>
    </source>
</evidence>
<evidence type="ECO:0000259" key="4">
    <source>
        <dbReference type="Pfam" id="PF25917"/>
    </source>
</evidence>
<evidence type="ECO:0000256" key="1">
    <source>
        <dbReference type="ARBA" id="ARBA00009477"/>
    </source>
</evidence>
<evidence type="ECO:0000259" key="3">
    <source>
        <dbReference type="Pfam" id="PF25876"/>
    </source>
</evidence>
<dbReference type="InterPro" id="IPR006143">
    <property type="entry name" value="RND_pump_MFP"/>
</dbReference>
<protein>
    <submittedName>
        <fullName evidence="6">Membrane fusion protein (Multidrug efflux system)</fullName>
    </submittedName>
</protein>
<proteinExistence type="inferred from homology"/>
<comment type="similarity">
    <text evidence="1">Belongs to the membrane fusion protein (MFP) (TC 8.A.1) family.</text>
</comment>
<dbReference type="PANTHER" id="PTHR30469">
    <property type="entry name" value="MULTIDRUG RESISTANCE PROTEIN MDTA"/>
    <property type="match status" value="1"/>
</dbReference>
<dbReference type="Proteomes" id="UP000280099">
    <property type="component" value="Unassembled WGS sequence"/>
</dbReference>
<dbReference type="Gene3D" id="2.40.50.100">
    <property type="match status" value="1"/>
</dbReference>
<dbReference type="Gene3D" id="2.40.420.20">
    <property type="match status" value="1"/>
</dbReference>
<dbReference type="OrthoDB" id="9806939at2"/>
<evidence type="ECO:0000259" key="5">
    <source>
        <dbReference type="Pfam" id="PF25954"/>
    </source>
</evidence>
<dbReference type="InterPro" id="IPR058792">
    <property type="entry name" value="Beta-barrel_RND_2"/>
</dbReference>
<keyword evidence="2" id="KW-0472">Membrane</keyword>
<dbReference type="GO" id="GO:0015562">
    <property type="term" value="F:efflux transmembrane transporter activity"/>
    <property type="evidence" value="ECO:0007669"/>
    <property type="project" value="TreeGrafter"/>
</dbReference>
<gene>
    <name evidence="6" type="ORF">DES31_0023</name>
</gene>
<dbReference type="SUPFAM" id="SSF111369">
    <property type="entry name" value="HlyD-like secretion proteins"/>
    <property type="match status" value="1"/>
</dbReference>
<feature type="domain" description="Multidrug resistance protein MdtA-like barrel-sandwich hybrid" evidence="4">
    <location>
        <begin position="84"/>
        <end position="201"/>
    </location>
</feature>
<name>A0A420XHZ8_9PAST</name>